<dbReference type="Pfam" id="PF05381">
    <property type="entry name" value="Peptidase_C21"/>
    <property type="match status" value="1"/>
</dbReference>
<dbReference type="GO" id="GO:0016556">
    <property type="term" value="P:mRNA modification"/>
    <property type="evidence" value="ECO:0007669"/>
    <property type="project" value="InterPro"/>
</dbReference>
<dbReference type="SUPFAM" id="SSF52540">
    <property type="entry name" value="P-loop containing nucleoside triphosphate hydrolases"/>
    <property type="match status" value="1"/>
</dbReference>
<keyword evidence="5" id="KW-0945">Host-virus interaction</keyword>
<evidence type="ECO:0000256" key="9">
    <source>
        <dbReference type="SAM" id="MobiDB-lite"/>
    </source>
</evidence>
<sequence length="1776" mass="201061">MSLYDVYNALSGTIHRDAIASPIASQLTPALEHSLRLFPFSLTKVAHSFLAKHGINVPPNGYRTHPHPFHKTLENNLLMVSLPFIIKERCTVYFMKPEKFEKIRKINPNFCHLRNAHLTTRDLTRYPTPDVSPVDTPLAFFHDSLHYWNFSQMSHFFFHNPTIHSVYASIVVPPELHLSDKPSGSFYPEFYRYYSEGQDLHYILENSSDHYIQPVACLNWLKYHTVHGPKTFYIEVLSSCASTHLLLITTKKPAFISPSINFETPQCVELPNPVNVSIPLRDRLVPKKAYDNAFVYVRAVRTLRATDPAGFVRTQMTKDEYSWVTSAAWDLLARFVAETYQSRPNIEYIHDLDFFQRLCLWYRRTSNSRNLILSLLSSIPPFILRHLVRSKVRILSTPFSLREALRSGVSISSCIKHWISQTFPFFHSAWPCHVTRIYPYPMIQTFHAFLLRHPVLTTLSFLAGGALCAYQTLSSCIHYFRSLHTPNVVYKRYSDYFHNGLFSLSIQRSSTTCFLSYQPFGDLQASSFIPPPDSAEPKIPPVTSRPLSLGSTTAAPKPPIDPPPQQSSTSSAASNQAIDHSLAKTFVRAPEPFHLPTSLPTIPEETADCASTTFDYTPSTSRPDTPPLRDYPHFDYSKAKSPEPRQIIMDLPNPSNLPDPARPYSAVPPPPSYDSKSTRNVPDPKLDAPPPLLCDSSASGPVLPWYTINVQPPDPTTSFHCRKRSDPQIPEMPKLNCLITAVADLTSLSPSSVWHTLAQSMPNSLLINEETTTLGLSTDHLAALSYLLHYRFKVHSTGYPSFLLGPSDGTRVFDIYHTPGHWQSTPSLSGSGLKPHIPRLDPEFESALLSFTFRSGPDECVLPFERFHTHHTNVQRAKVLCSNLKNRFDGVLRDVLHKPELFANYDNVVDFSPSRRVRLCHLSGFAGCGKSRPIISFFRGSPLTNDLRVAVPNCDLRSHWKEQLRLPKHSNWRVSTWETSLTKNSRILIIDEIYKMPPGYLDLICTLDPTIQYVILLGDPLQGSYHSTNPDSSLKTLTPETTYLRQYIDFYCAWSYRSPKNIAKLFSITSLSSEPGAIHYSRSFQHNLPILTASENSAKTLVSAGHQCQTIASSQGLSFPYIGIHIDSALFRVSPNLTLVAFTRHKKSITLLGDITSTRKKYAFNPVLSALIDQTSLPLSFWPELNGIHILSKPLTHRAPRLVGSAPIPTKSAITPDSTHDVVRPDSILNLSGPDLIPNLPTTHLPETRRPLHFELDSAACPDPSPTTAYFGPDSFEPVYPGVDSLQLFALFSDPRDPFDLEILYRDEWSRQFPLLEEYKEGSQCASLIAAWHQPSKDPTLLKASIPKRLRFRENDLSYQPNQNEILLGHLLFDAWCSLHLYNPNATLPFDPILFAECINDNEFHQLSSKTKAVIMNNADRSDPDWRYSFVRIFAKSQHKVNENSLFGGWKACQTLALMHDAVILILGPVKKYQRHLRNVDRPKHIFVYATHTPQQLSDWCKANFSVDEEICVCNDYTAFDQSQRGEAVVFEILKMNHDGIPKTFQEFHFHLKTNVHSQFGPLTSMRLTGEPGTYDDNTDYNIAVLACRFNLASHSFAVSGDDSFIVGVPSENPLWSAVEPLLHVQFKIEETTFPLFCGYLVGKQGAIRSPRALFAKLYIAYNDDSLDEKMASYISEFAVGHCLGDSFWRLIPPDAAIYQCACFDFFCRFAPRHLKDALKIGEPDDSLLARVADQIQKFQYFLWYLLPSSVRRAIRATRPVKSRFSDDLKFLSSRN</sequence>
<feature type="compositionally biased region" description="Basic and acidic residues" evidence="9">
    <location>
        <begin position="630"/>
        <end position="643"/>
    </location>
</feature>
<dbReference type="InterPro" id="IPR007094">
    <property type="entry name" value="RNA-dir_pol_PSvirus"/>
</dbReference>
<accession>A0A896IH39</accession>
<evidence type="ECO:0000259" key="12">
    <source>
        <dbReference type="PROSITE" id="PS51743"/>
    </source>
</evidence>
<keyword evidence="4" id="KW-0067">ATP-binding</keyword>
<keyword evidence="5" id="KW-1127">Modulation of host ubiquitin pathway by viral deubiquitinase</keyword>
<comment type="function">
    <text evidence="7">RNA-directed RNA polymerase is responsible for the replication and transcription of the genome.</text>
</comment>
<dbReference type="GO" id="GO:0004197">
    <property type="term" value="F:cysteine-type endopeptidase activity"/>
    <property type="evidence" value="ECO:0007669"/>
    <property type="project" value="InterPro"/>
</dbReference>
<reference evidence="14" key="1">
    <citation type="submission" date="2020-06" db="EMBL/GenBank/DDBJ databases">
        <title>Research of arbovirus and specific viruses of particle insects of mosquitoes of the mansonia gender captured in Rondonia.</title>
        <authorList>
            <person name="Miranda K.P."/>
            <person name="Silva S.P."/>
            <person name="Carvalho V.L."/>
        </authorList>
    </citation>
    <scope>NUCLEOTIDE SEQUENCE</scope>
    <source>
        <strain evidence="13">BeAr855909</strain>
        <strain evidence="14">BeAr855911</strain>
        <strain evidence="15">BeAr855922</strain>
        <strain evidence="16">BeAr855928</strain>
    </source>
</reference>
<dbReference type="InterPro" id="IPR043181">
    <property type="entry name" value="TYMV_endopept_dom"/>
</dbReference>
<evidence type="ECO:0000256" key="4">
    <source>
        <dbReference type="ARBA" id="ARBA00022840"/>
    </source>
</evidence>
<dbReference type="GO" id="GO:0039648">
    <property type="term" value="P:symbiont-mediated perturbation of host ubiquitin-like protein modification"/>
    <property type="evidence" value="ECO:0007669"/>
    <property type="project" value="UniProtKB-KW"/>
</dbReference>
<dbReference type="GO" id="GO:0008174">
    <property type="term" value="F:mRNA methyltransferase activity"/>
    <property type="evidence" value="ECO:0007669"/>
    <property type="project" value="UniProtKB-UniRule"/>
</dbReference>
<feature type="compositionally biased region" description="Pro residues" evidence="9">
    <location>
        <begin position="531"/>
        <end position="540"/>
    </location>
</feature>
<feature type="compositionally biased region" description="Low complexity" evidence="9">
    <location>
        <begin position="566"/>
        <end position="576"/>
    </location>
</feature>
<feature type="domain" description="RdRp catalytic" evidence="10">
    <location>
        <begin position="1510"/>
        <end position="1616"/>
    </location>
</feature>
<feature type="domain" description="(+)RNA virus helicase C-terminal" evidence="11">
    <location>
        <begin position="891"/>
        <end position="1196"/>
    </location>
</feature>
<dbReference type="InterPro" id="IPR008043">
    <property type="entry name" value="Peptidase_C21"/>
</dbReference>
<evidence type="ECO:0000256" key="2">
    <source>
        <dbReference type="ARBA" id="ARBA00022679"/>
    </source>
</evidence>
<feature type="region of interest" description="Disordered" evidence="9">
    <location>
        <begin position="531"/>
        <end position="576"/>
    </location>
</feature>
<evidence type="ECO:0000256" key="3">
    <source>
        <dbReference type="ARBA" id="ARBA00022695"/>
    </source>
</evidence>
<dbReference type="PROSITE" id="PS51738">
    <property type="entry name" value="PEPTIDASE_C21"/>
    <property type="match status" value="1"/>
</dbReference>
<feature type="region of interest" description="Disordered" evidence="9">
    <location>
        <begin position="611"/>
        <end position="685"/>
    </location>
</feature>
<dbReference type="InterPro" id="IPR001788">
    <property type="entry name" value="RNA-dep_RNA_pol_alsuvir"/>
</dbReference>
<dbReference type="Pfam" id="PF01660">
    <property type="entry name" value="Vmethyltransf"/>
    <property type="match status" value="1"/>
</dbReference>
<dbReference type="GO" id="GO:0039694">
    <property type="term" value="P:viral RNA genome replication"/>
    <property type="evidence" value="ECO:0007669"/>
    <property type="project" value="InterPro"/>
</dbReference>
<feature type="compositionally biased region" description="Polar residues" evidence="9">
    <location>
        <begin position="611"/>
        <end position="623"/>
    </location>
</feature>
<evidence type="ECO:0000313" key="13">
    <source>
        <dbReference type="EMBL" id="QSC42383.1"/>
    </source>
</evidence>
<dbReference type="EMBL" id="MT656587">
    <property type="protein sequence ID" value="QSC42386.1"/>
    <property type="molecule type" value="Genomic_RNA"/>
</dbReference>
<dbReference type="SUPFAM" id="SSF56672">
    <property type="entry name" value="DNA/RNA polymerases"/>
    <property type="match status" value="1"/>
</dbReference>
<keyword evidence="14" id="KW-0696">RNA-directed RNA polymerase</keyword>
<evidence type="ECO:0000259" key="11">
    <source>
        <dbReference type="PROSITE" id="PS51657"/>
    </source>
</evidence>
<evidence type="ECO:0000256" key="7">
    <source>
        <dbReference type="ARBA" id="ARBA00045135"/>
    </source>
</evidence>
<dbReference type="InterPro" id="IPR027417">
    <property type="entry name" value="P-loop_NTPase"/>
</dbReference>
<dbReference type="Gene3D" id="3.90.70.100">
    <property type="match status" value="1"/>
</dbReference>
<keyword evidence="1" id="KW-1130">Modulation of host ubiquitin pathway by virus</keyword>
<feature type="domain" description="Alphavirus-like MT" evidence="12">
    <location>
        <begin position="58"/>
        <end position="224"/>
    </location>
</feature>
<dbReference type="GO" id="GO:0006351">
    <property type="term" value="P:DNA-templated transcription"/>
    <property type="evidence" value="ECO:0007669"/>
    <property type="project" value="InterPro"/>
</dbReference>
<dbReference type="Gene3D" id="3.40.50.300">
    <property type="entry name" value="P-loop containing nucleotide triphosphate hydrolases"/>
    <property type="match status" value="2"/>
</dbReference>
<evidence type="ECO:0000313" key="15">
    <source>
        <dbReference type="EMBL" id="QSC42389.1"/>
    </source>
</evidence>
<dbReference type="InterPro" id="IPR043502">
    <property type="entry name" value="DNA/RNA_pol_sf"/>
</dbReference>
<proteinExistence type="inferred from homology"/>
<dbReference type="InterPro" id="IPR027351">
    <property type="entry name" value="(+)RNA_virus_helicase_core_dom"/>
</dbReference>
<evidence type="ECO:0000256" key="1">
    <source>
        <dbReference type="ARBA" id="ARBA00022662"/>
    </source>
</evidence>
<dbReference type="CDD" id="cd23247">
    <property type="entry name" value="Tymoviridae_RdRp"/>
    <property type="match status" value="1"/>
</dbReference>
<dbReference type="Pfam" id="PF00978">
    <property type="entry name" value="RdRP_2"/>
    <property type="match status" value="1"/>
</dbReference>
<dbReference type="EMBL" id="MT656588">
    <property type="protein sequence ID" value="QSC42389.1"/>
    <property type="molecule type" value="Genomic_RNA"/>
</dbReference>
<feature type="compositionally biased region" description="Pro residues" evidence="9">
    <location>
        <begin position="556"/>
        <end position="565"/>
    </location>
</feature>
<keyword evidence="2" id="KW-0808">Transferase</keyword>
<dbReference type="PROSITE" id="PS50507">
    <property type="entry name" value="RDRP_SSRNA_POS"/>
    <property type="match status" value="1"/>
</dbReference>
<dbReference type="InterPro" id="IPR002588">
    <property type="entry name" value="Alphavirus-like_MT_dom"/>
</dbReference>
<evidence type="ECO:0000313" key="14">
    <source>
        <dbReference type="EMBL" id="QSC42386.1"/>
    </source>
</evidence>
<evidence type="ECO:0000256" key="8">
    <source>
        <dbReference type="ARBA" id="ARBA00046330"/>
    </source>
</evidence>
<evidence type="ECO:0000313" key="16">
    <source>
        <dbReference type="EMBL" id="QSC42392.1"/>
    </source>
</evidence>
<evidence type="ECO:0000256" key="5">
    <source>
        <dbReference type="ARBA" id="ARBA00022876"/>
    </source>
</evidence>
<dbReference type="GO" id="GO:0003968">
    <property type="term" value="F:RNA-directed RNA polymerase activity"/>
    <property type="evidence" value="ECO:0007669"/>
    <property type="project" value="UniProtKB-KW"/>
</dbReference>
<feature type="compositionally biased region" description="Pro residues" evidence="9">
    <location>
        <begin position="655"/>
        <end position="672"/>
    </location>
</feature>
<dbReference type="GO" id="GO:0003723">
    <property type="term" value="F:RNA binding"/>
    <property type="evidence" value="ECO:0007669"/>
    <property type="project" value="InterPro"/>
</dbReference>
<keyword evidence="4" id="KW-0547">Nucleotide-binding</keyword>
<dbReference type="EMBL" id="MT656586">
    <property type="protein sequence ID" value="QSC42383.1"/>
    <property type="molecule type" value="Genomic_RNA"/>
</dbReference>
<dbReference type="GO" id="GO:0005524">
    <property type="term" value="F:ATP binding"/>
    <property type="evidence" value="ECO:0007669"/>
    <property type="project" value="UniProtKB-KW"/>
</dbReference>
<dbReference type="Pfam" id="PF01443">
    <property type="entry name" value="Viral_helicase1"/>
    <property type="match status" value="1"/>
</dbReference>
<name>A0A896IH39_9VIRU</name>
<organism evidence="14">
    <name type="scientific">Mutum virus</name>
    <dbReference type="NCBI Taxonomy" id="2814230"/>
    <lineage>
        <taxon>Viruses</taxon>
        <taxon>Riboviria</taxon>
    </lineage>
</organism>
<dbReference type="PROSITE" id="PS51743">
    <property type="entry name" value="ALPHAVIRUS_MT"/>
    <property type="match status" value="1"/>
</dbReference>
<dbReference type="PROSITE" id="PS51657">
    <property type="entry name" value="PSRV_HELICASE"/>
    <property type="match status" value="1"/>
</dbReference>
<comment type="similarity">
    <text evidence="8">Belongs to the Tymoviridae non-structural replication polyprotein family.</text>
</comment>
<keyword evidence="6" id="KW-0693">Viral RNA replication</keyword>
<dbReference type="EMBL" id="MT656589">
    <property type="protein sequence ID" value="QSC42392.1"/>
    <property type="molecule type" value="Genomic_RNA"/>
</dbReference>
<protein>
    <submittedName>
        <fullName evidence="14">RNA-dependent RNA polymerase</fullName>
    </submittedName>
</protein>
<keyword evidence="3" id="KW-0548">Nucleotidyltransferase</keyword>
<evidence type="ECO:0000259" key="10">
    <source>
        <dbReference type="PROSITE" id="PS50507"/>
    </source>
</evidence>
<dbReference type="GO" id="GO:0006396">
    <property type="term" value="P:RNA processing"/>
    <property type="evidence" value="ECO:0007669"/>
    <property type="project" value="InterPro"/>
</dbReference>
<evidence type="ECO:0000256" key="6">
    <source>
        <dbReference type="ARBA" id="ARBA00022953"/>
    </source>
</evidence>